<keyword evidence="2" id="KW-1185">Reference proteome</keyword>
<dbReference type="Proteomes" id="UP000193427">
    <property type="component" value="Chromosome"/>
</dbReference>
<name>A0A1W6L2J6_9BURK</name>
<dbReference type="AlphaFoldDB" id="A0A1W6L2J6"/>
<dbReference type="RefSeq" id="WP_085748677.1">
    <property type="nucleotide sequence ID" value="NZ_BSPR01000022.1"/>
</dbReference>
<protein>
    <submittedName>
        <fullName evidence="1">Uncharacterized protein</fullName>
    </submittedName>
</protein>
<evidence type="ECO:0000313" key="2">
    <source>
        <dbReference type="Proteomes" id="UP000193427"/>
    </source>
</evidence>
<dbReference type="EMBL" id="CP015118">
    <property type="protein sequence ID" value="ARN18443.1"/>
    <property type="molecule type" value="Genomic_DNA"/>
</dbReference>
<accession>A0A1W6L2J6</accession>
<dbReference type="OrthoDB" id="114754at2"/>
<gene>
    <name evidence="1" type="ORF">A4W93_00090</name>
</gene>
<dbReference type="STRING" id="946333.A4W93_00090"/>
<organism evidence="1 2">
    <name type="scientific">Piscinibacter gummiphilus</name>
    <dbReference type="NCBI Taxonomy" id="946333"/>
    <lineage>
        <taxon>Bacteria</taxon>
        <taxon>Pseudomonadati</taxon>
        <taxon>Pseudomonadota</taxon>
        <taxon>Betaproteobacteria</taxon>
        <taxon>Burkholderiales</taxon>
        <taxon>Sphaerotilaceae</taxon>
        <taxon>Piscinibacter</taxon>
    </lineage>
</organism>
<proteinExistence type="predicted"/>
<dbReference type="KEGG" id="rgu:A4W93_00090"/>
<reference evidence="1 2" key="1">
    <citation type="submission" date="2016-04" db="EMBL/GenBank/DDBJ databases">
        <title>Complete genome sequence of natural rubber-degrading, novel Gram-negative bacterium, Rhizobacter gummiphilus strain NS21.</title>
        <authorList>
            <person name="Tabata M."/>
            <person name="Kasai D."/>
            <person name="Fukuda M."/>
        </authorList>
    </citation>
    <scope>NUCLEOTIDE SEQUENCE [LARGE SCALE GENOMIC DNA]</scope>
    <source>
        <strain evidence="1 2">NS21</strain>
    </source>
</reference>
<sequence>MSIGWGSLRRDLLSLLQLQLNIEQIDTHHVADVGDQRLRHYNEVLSEQLEELKDEVHDVATDFCMEFDLESWPLPRPEKLIPFMERAVREVKDDLFRVQCNLRMLGDVEVTKKWLRGQRIRR</sequence>
<evidence type="ECO:0000313" key="1">
    <source>
        <dbReference type="EMBL" id="ARN18443.1"/>
    </source>
</evidence>